<feature type="transmembrane region" description="Helical" evidence="1">
    <location>
        <begin position="346"/>
        <end position="369"/>
    </location>
</feature>
<feature type="transmembrane region" description="Helical" evidence="1">
    <location>
        <begin position="474"/>
        <end position="495"/>
    </location>
</feature>
<feature type="transmembrane region" description="Helical" evidence="1">
    <location>
        <begin position="537"/>
        <end position="555"/>
    </location>
</feature>
<evidence type="ECO:0000256" key="1">
    <source>
        <dbReference type="SAM" id="Phobius"/>
    </source>
</evidence>
<reference evidence="2 3" key="1">
    <citation type="submission" date="2016-03" db="EMBL/GenBank/DDBJ databases">
        <authorList>
            <person name="Ploux O."/>
        </authorList>
    </citation>
    <scope>NUCLEOTIDE SEQUENCE [LARGE SCALE GENOMIC DNA]</scope>
    <source>
        <strain evidence="2 3">R-45370</strain>
    </source>
</reference>
<dbReference type="RefSeq" id="WP_066978410.1">
    <property type="nucleotide sequence ID" value="NZ_LUUI01000056.1"/>
</dbReference>
<keyword evidence="3" id="KW-1185">Reference proteome</keyword>
<accession>A0A177NPT0</accession>
<feature type="transmembrane region" description="Helical" evidence="1">
    <location>
        <begin position="442"/>
        <end position="462"/>
    </location>
</feature>
<dbReference type="InterPro" id="IPR016064">
    <property type="entry name" value="NAD/diacylglycerol_kinase_sf"/>
</dbReference>
<feature type="transmembrane region" description="Helical" evidence="1">
    <location>
        <begin position="375"/>
        <end position="397"/>
    </location>
</feature>
<protein>
    <recommendedName>
        <fullName evidence="4">TIGR00341 family protein</fullName>
    </recommendedName>
</protein>
<dbReference type="AlphaFoldDB" id="A0A177NPT0"/>
<evidence type="ECO:0000313" key="3">
    <source>
        <dbReference type="Proteomes" id="UP000078476"/>
    </source>
</evidence>
<feature type="transmembrane region" description="Helical" evidence="1">
    <location>
        <begin position="507"/>
        <end position="530"/>
    </location>
</feature>
<dbReference type="Proteomes" id="UP000078476">
    <property type="component" value="Unassembled WGS sequence"/>
</dbReference>
<proteinExistence type="predicted"/>
<dbReference type="OrthoDB" id="9790659at2"/>
<dbReference type="STRING" id="980561.A1359_21395"/>
<evidence type="ECO:0008006" key="4">
    <source>
        <dbReference type="Google" id="ProtNLM"/>
    </source>
</evidence>
<feature type="transmembrane region" description="Helical" evidence="1">
    <location>
        <begin position="404"/>
        <end position="430"/>
    </location>
</feature>
<dbReference type="PANTHER" id="PTHR20992:SF9">
    <property type="entry name" value="AT15442P-RELATED"/>
    <property type="match status" value="1"/>
</dbReference>
<dbReference type="EMBL" id="LUUI01000056">
    <property type="protein sequence ID" value="OAI20067.1"/>
    <property type="molecule type" value="Genomic_DNA"/>
</dbReference>
<dbReference type="SUPFAM" id="SSF111331">
    <property type="entry name" value="NAD kinase/diacylglycerol kinase-like"/>
    <property type="match status" value="1"/>
</dbReference>
<organism evidence="2 3">
    <name type="scientific">Methylomonas lenta</name>
    <dbReference type="NCBI Taxonomy" id="980561"/>
    <lineage>
        <taxon>Bacteria</taxon>
        <taxon>Pseudomonadati</taxon>
        <taxon>Pseudomonadota</taxon>
        <taxon>Gammaproteobacteria</taxon>
        <taxon>Methylococcales</taxon>
        <taxon>Methylococcaceae</taxon>
        <taxon>Methylomonas</taxon>
    </lineage>
</organism>
<dbReference type="InterPro" id="IPR005240">
    <property type="entry name" value="DUF389"/>
</dbReference>
<name>A0A177NPT0_9GAMM</name>
<dbReference type="NCBIfam" id="TIGR00341">
    <property type="entry name" value="TIGR00341 family protein"/>
    <property type="match status" value="1"/>
</dbReference>
<dbReference type="Pfam" id="PF04087">
    <property type="entry name" value="DUF389"/>
    <property type="match status" value="1"/>
</dbReference>
<evidence type="ECO:0000313" key="2">
    <source>
        <dbReference type="EMBL" id="OAI20067.1"/>
    </source>
</evidence>
<keyword evidence="1" id="KW-0812">Transmembrane</keyword>
<keyword evidence="1" id="KW-0472">Membrane</keyword>
<sequence length="636" mass="69197">MAIIETGWLIHKPEQKHLLPHALDCAEHLGATLEAVELERFVAEAPRYLAQTSHVIALLESSDLGTLLQMAHQHDFSVGLLPVHPKSKVCRLYQIPTKMEDAMPIALDSEKGTQLDLLLCNGEVVSWLVTFGDVPLIELRHMADNQALLWQRLKAMPADLMAVLRLKPKTVLITTAKGHKIKTAIVGALVIENDIESLAEHFANETVVNSNGKLSAVLVAPSSIMDYLSFFLSVLSPNPRLSRSIGYIETASLSLENNEEIHYYIDGQPRSTSQLKFNIIPKAVTVKVGQKFLVAPATTDASKEIIKTKTLPQSEERLTTLKQHLPLFSIAQEEDFKETFVLLRDYACFSMPFVLLMMLSTMLATLGLFLNSTPVVIGAMILAPLMGPLVSMSMGILRNDNKLLMAALQVLTLGTGLTLLVAAVTTFLLPYEQATNEILSRLQPNLLDLGVAVVSGIAAAYAHARESIQKSLPGVAVAVALVPPVCVMGVGIGWFDWNIISGAGLLFLTNLVGITLAGTLTFLCLGFAPVIKVNRGLGFSVLLTVLISIPLYKALENTVVYQRMEKSISTKTYEVNGKTLLLTDVSAAPDGDKIKILGQLHSSELILANDIAGLRDIIGEQLDKSIVLDVSLRLVQ</sequence>
<comment type="caution">
    <text evidence="2">The sequence shown here is derived from an EMBL/GenBank/DDBJ whole genome shotgun (WGS) entry which is preliminary data.</text>
</comment>
<gene>
    <name evidence="2" type="ORF">A1359_21395</name>
</gene>
<keyword evidence="1" id="KW-1133">Transmembrane helix</keyword>
<dbReference type="PANTHER" id="PTHR20992">
    <property type="entry name" value="AT15442P-RELATED"/>
    <property type="match status" value="1"/>
</dbReference>
<dbReference type="Gene3D" id="2.60.200.40">
    <property type="match status" value="1"/>
</dbReference>